<dbReference type="AlphaFoldDB" id="A0A9E7KVS7"/>
<dbReference type="OrthoDB" id="2015333at2759"/>
<proteinExistence type="predicted"/>
<dbReference type="PANTHER" id="PTHR31280">
    <property type="entry name" value="PROTEIN UNC-13 HOMOLOG"/>
    <property type="match status" value="1"/>
</dbReference>
<feature type="region of interest" description="Disordered" evidence="1">
    <location>
        <begin position="174"/>
        <end position="199"/>
    </location>
</feature>
<accession>A0A9E7KVS7</accession>
<evidence type="ECO:0000313" key="3">
    <source>
        <dbReference type="Proteomes" id="UP001055439"/>
    </source>
</evidence>
<feature type="compositionally biased region" description="Basic and acidic residues" evidence="1">
    <location>
        <begin position="174"/>
        <end position="185"/>
    </location>
</feature>
<organism evidence="2 3">
    <name type="scientific">Musa troglodytarum</name>
    <name type="common">fe'i banana</name>
    <dbReference type="NCBI Taxonomy" id="320322"/>
    <lineage>
        <taxon>Eukaryota</taxon>
        <taxon>Viridiplantae</taxon>
        <taxon>Streptophyta</taxon>
        <taxon>Embryophyta</taxon>
        <taxon>Tracheophyta</taxon>
        <taxon>Spermatophyta</taxon>
        <taxon>Magnoliopsida</taxon>
        <taxon>Liliopsida</taxon>
        <taxon>Zingiberales</taxon>
        <taxon>Musaceae</taxon>
        <taxon>Musa</taxon>
    </lineage>
</organism>
<reference evidence="2" key="1">
    <citation type="submission" date="2022-05" db="EMBL/GenBank/DDBJ databases">
        <title>The Musa troglodytarum L. genome provides insights into the mechanism of non-climacteric behaviour and enrichment of carotenoids.</title>
        <authorList>
            <person name="Wang J."/>
        </authorList>
    </citation>
    <scope>NUCLEOTIDE SEQUENCE</scope>
    <source>
        <tissue evidence="2">Leaf</tissue>
    </source>
</reference>
<evidence type="ECO:0000256" key="1">
    <source>
        <dbReference type="SAM" id="MobiDB-lite"/>
    </source>
</evidence>
<dbReference type="PANTHER" id="PTHR31280:SF4">
    <property type="entry name" value="ELONGATION FACTOR TS (DUF810)"/>
    <property type="match status" value="1"/>
</dbReference>
<gene>
    <name evidence="2" type="ORF">MUK42_35870</name>
</gene>
<dbReference type="InterPro" id="IPR008528">
    <property type="entry name" value="unc-13_homologue"/>
</dbReference>
<evidence type="ECO:0000313" key="2">
    <source>
        <dbReference type="EMBL" id="URE29059.1"/>
    </source>
</evidence>
<dbReference type="EMBL" id="CP097510">
    <property type="protein sequence ID" value="URE29059.1"/>
    <property type="molecule type" value="Genomic_DNA"/>
</dbReference>
<protein>
    <submittedName>
        <fullName evidence="2">Uncharacterized protein</fullName>
    </submittedName>
</protein>
<name>A0A9E7KVS7_9LILI</name>
<keyword evidence="3" id="KW-1185">Reference proteome</keyword>
<sequence length="293" mass="33235">MKPILCHLKLDYLCVLFFHQRKQKLSQWLRQIMCVDSVKPIETGRNSQSMQVLWSAVMFFACRSPKDLLWIFATGLMWREETDVARSRVDTYIQSSLRTAFVQRMELADSGRLSSKNQNTSTPVLSILVKGIDSVDSKDGGKSLIKEMPPSEVDSAIDNLVKVWIKKRAHKRKEYVDQNSHKSHDSSQANTNQDSESDCDGKSITLGQLFKHSNGYASREHHVLKLDDFGLGGTSGSDEPTIINALANHIMQECLYDLITLNGKMLKGWLHEVIFLALCKTISCTPYSPWKRP</sequence>
<dbReference type="Proteomes" id="UP001055439">
    <property type="component" value="Chromosome 8"/>
</dbReference>